<keyword evidence="1" id="KW-1133">Transmembrane helix</keyword>
<protein>
    <recommendedName>
        <fullName evidence="2">DUF8201 domain-containing protein</fullName>
    </recommendedName>
</protein>
<accession>A0A212J4W7</accession>
<sequence length="563" mass="64600">MIAAIVCWVLTTLVFFSFGDIFISLYSKVLKRKESYSFFETFLIGLCVTGTIICISSIWLPSDIKIALALGVISVFYLIAVRRKDIVSKGRATIKSLSPLQIILIGSAGLLFMLFFLVPPQFPDIYYYHMQNILWNEQYHVVPGLANLEERFGFNSNLFLLCSVFGLRPLFSEFVFGINALCMAFMMIYIVRQASHRQLFLTALFIAVFIPFFMEYKTHIGCSSADLLPNLLIIYLLFMLLTDQQNLRKKSILFWLIPIFCITLKVSTVFICLVSLYLLILLIKEKDYKATTFICIIALIVVAPWLVRNVIISGYLIHPYPAVDLFTFDWKLPVEYSIESKRYIESFAISYDAMYNSSDYILDMPLAVKVQKWLGERHPLDICIAGAGLASPLLMLGALFRKKGIIKNYSTLLLVWIIGLMAFIFWLVMAPAVRFGYGFIAIIFSIPVYLLFKDLKNPARFLSTNVLLIATIAYFGVLSVRYFLVVKEPYVSYTEILRKPQSIQTRLDKYPVTMEVFNLNNIDFYKPLDGGCYDHALPCSNNYIKNLEMRGKTLQEGFREKKN</sequence>
<dbReference type="RefSeq" id="WP_296939003.1">
    <property type="nucleotide sequence ID" value="NZ_LT599032.1"/>
</dbReference>
<gene>
    <name evidence="3" type="ORF">KL86DYS1_11150</name>
</gene>
<feature type="transmembrane region" description="Helical" evidence="1">
    <location>
        <begin position="38"/>
        <end position="58"/>
    </location>
</feature>
<reference evidence="3" key="1">
    <citation type="submission" date="2016-04" db="EMBL/GenBank/DDBJ databases">
        <authorList>
            <person name="Evans L.H."/>
            <person name="Alamgir A."/>
            <person name="Owens N."/>
            <person name="Weber N.D."/>
            <person name="Virtaneva K."/>
            <person name="Barbian K."/>
            <person name="Babar A."/>
            <person name="Rosenke K."/>
        </authorList>
    </citation>
    <scope>NUCLEOTIDE SEQUENCE</scope>
    <source>
        <strain evidence="3">86-1</strain>
    </source>
</reference>
<dbReference type="AlphaFoldDB" id="A0A212J4W7"/>
<dbReference type="NCBIfam" id="NF047510">
    <property type="entry name" value="LIC_10190_fam"/>
    <property type="match status" value="1"/>
</dbReference>
<name>A0A212J4W7_9BACT</name>
<proteinExistence type="predicted"/>
<dbReference type="Pfam" id="PF26626">
    <property type="entry name" value="DUF8201"/>
    <property type="match status" value="1"/>
</dbReference>
<feature type="transmembrane region" description="Helical" evidence="1">
    <location>
        <begin position="464"/>
        <end position="484"/>
    </location>
</feature>
<feature type="transmembrane region" description="Helical" evidence="1">
    <location>
        <begin position="174"/>
        <end position="191"/>
    </location>
</feature>
<dbReference type="InterPro" id="IPR058065">
    <property type="entry name" value="LIC_10190-like"/>
</dbReference>
<evidence type="ECO:0000256" key="1">
    <source>
        <dbReference type="SAM" id="Phobius"/>
    </source>
</evidence>
<feature type="transmembrane region" description="Helical" evidence="1">
    <location>
        <begin position="435"/>
        <end position="452"/>
    </location>
</feature>
<keyword evidence="1" id="KW-0812">Transmembrane</keyword>
<dbReference type="InterPro" id="IPR058514">
    <property type="entry name" value="DUF8201"/>
</dbReference>
<feature type="transmembrane region" description="Helical" evidence="1">
    <location>
        <begin position="409"/>
        <end position="429"/>
    </location>
</feature>
<feature type="transmembrane region" description="Helical" evidence="1">
    <location>
        <begin position="288"/>
        <end position="307"/>
    </location>
</feature>
<dbReference type="EMBL" id="FLUM01000001">
    <property type="protein sequence ID" value="SBV94498.1"/>
    <property type="molecule type" value="Genomic_DNA"/>
</dbReference>
<evidence type="ECO:0000259" key="2">
    <source>
        <dbReference type="Pfam" id="PF26626"/>
    </source>
</evidence>
<evidence type="ECO:0000313" key="3">
    <source>
        <dbReference type="EMBL" id="SBV94498.1"/>
    </source>
</evidence>
<feature type="transmembrane region" description="Helical" evidence="1">
    <location>
        <begin position="102"/>
        <end position="122"/>
    </location>
</feature>
<keyword evidence="1" id="KW-0472">Membrane</keyword>
<feature type="transmembrane region" description="Helical" evidence="1">
    <location>
        <begin position="6"/>
        <end position="26"/>
    </location>
</feature>
<feature type="transmembrane region" description="Helical" evidence="1">
    <location>
        <begin position="64"/>
        <end position="81"/>
    </location>
</feature>
<feature type="transmembrane region" description="Helical" evidence="1">
    <location>
        <begin position="253"/>
        <end position="282"/>
    </location>
</feature>
<feature type="domain" description="DUF8201" evidence="2">
    <location>
        <begin position="1"/>
        <end position="440"/>
    </location>
</feature>
<feature type="transmembrane region" description="Helical" evidence="1">
    <location>
        <begin position="220"/>
        <end position="241"/>
    </location>
</feature>
<organism evidence="3">
    <name type="scientific">uncultured Dysgonomonas sp</name>
    <dbReference type="NCBI Taxonomy" id="206096"/>
    <lineage>
        <taxon>Bacteria</taxon>
        <taxon>Pseudomonadati</taxon>
        <taxon>Bacteroidota</taxon>
        <taxon>Bacteroidia</taxon>
        <taxon>Bacteroidales</taxon>
        <taxon>Dysgonomonadaceae</taxon>
        <taxon>Dysgonomonas</taxon>
        <taxon>environmental samples</taxon>
    </lineage>
</organism>